<protein>
    <recommendedName>
        <fullName evidence="3">indole-3-glycerol-phosphate synthase</fullName>
        <ecNumber evidence="3">4.1.1.48</ecNumber>
    </recommendedName>
</protein>
<keyword evidence="9" id="KW-0732">Signal</keyword>
<comment type="caution">
    <text evidence="11">The sequence shown here is derived from an EMBL/GenBank/DDBJ whole genome shotgun (WGS) entry which is preliminary data.</text>
</comment>
<comment type="pathway">
    <text evidence="2">Amino-acid biosynthesis; L-tryptophan biosynthesis; L-tryptophan from chorismate: step 4/5.</text>
</comment>
<evidence type="ECO:0000313" key="11">
    <source>
        <dbReference type="EMBL" id="CAB9507869.1"/>
    </source>
</evidence>
<dbReference type="PANTHER" id="PTHR22854:SF2">
    <property type="entry name" value="INDOLE-3-GLYCEROL-PHOSPHATE SYNTHASE"/>
    <property type="match status" value="1"/>
</dbReference>
<evidence type="ECO:0000256" key="5">
    <source>
        <dbReference type="ARBA" id="ARBA00022793"/>
    </source>
</evidence>
<sequence length="361" mass="39382">MKYSSPFFLLLAAGSTASSVWAFVPSDAQRYAKSRAFASVPLNAIGALAKKAKQADLRKYVEGGIEDSVMEKYNVLKEALEKDTIDLNLSTPGPLQQALTKRKGTITIIAEFRRKNDAIEAGYIADIYDPEMLSPAFREYGASAVAVMADERMGGCTYKDLADFVEEQRRAKNEVPGPIAVINNDLIIDELQIARSAAMGVTGCVLTLDVLGDQLETLLKATKAVDMEPIVAVSNKEEAQQAIDLGARIILIVCLEDVEAKAEIITDLSIPDGQQVCMLANILTRKNQQLQEIEDAWFLRDKGFNSVWVGDALYKAGQDANEHPGAVIKAMRSKSSLKWASPKARTGKGEGAREYLGDIMM</sequence>
<accession>A0A9N8DVG8</accession>
<dbReference type="InterPro" id="IPR013798">
    <property type="entry name" value="Indole-3-glycerol_P_synth_dom"/>
</dbReference>
<comment type="catalytic activity">
    <reaction evidence="1">
        <text>1-(2-carboxyphenylamino)-1-deoxy-D-ribulose 5-phosphate + H(+) = (1S,2R)-1-C-(indol-3-yl)glycerol 3-phosphate + CO2 + H2O</text>
        <dbReference type="Rhea" id="RHEA:23476"/>
        <dbReference type="ChEBI" id="CHEBI:15377"/>
        <dbReference type="ChEBI" id="CHEBI:15378"/>
        <dbReference type="ChEBI" id="CHEBI:16526"/>
        <dbReference type="ChEBI" id="CHEBI:58613"/>
        <dbReference type="ChEBI" id="CHEBI:58866"/>
        <dbReference type="EC" id="4.1.1.48"/>
    </reaction>
</comment>
<evidence type="ECO:0000259" key="10">
    <source>
        <dbReference type="Pfam" id="PF00218"/>
    </source>
</evidence>
<keyword evidence="5" id="KW-0210">Decarboxylase</keyword>
<keyword evidence="8" id="KW-0456">Lyase</keyword>
<proteinExistence type="predicted"/>
<dbReference type="Gene3D" id="3.20.20.70">
    <property type="entry name" value="Aldolase class I"/>
    <property type="match status" value="1"/>
</dbReference>
<keyword evidence="4" id="KW-0028">Amino-acid biosynthesis</keyword>
<dbReference type="InterPro" id="IPR011060">
    <property type="entry name" value="RibuloseP-bd_barrel"/>
</dbReference>
<dbReference type="PANTHER" id="PTHR22854">
    <property type="entry name" value="TRYPTOPHAN BIOSYNTHESIS PROTEIN"/>
    <property type="match status" value="1"/>
</dbReference>
<keyword evidence="6" id="KW-0822">Tryptophan biosynthesis</keyword>
<evidence type="ECO:0000256" key="2">
    <source>
        <dbReference type="ARBA" id="ARBA00004696"/>
    </source>
</evidence>
<dbReference type="OrthoDB" id="524799at2759"/>
<dbReference type="InterPro" id="IPR013785">
    <property type="entry name" value="Aldolase_TIM"/>
</dbReference>
<keyword evidence="7" id="KW-0057">Aromatic amino acid biosynthesis</keyword>
<evidence type="ECO:0000256" key="8">
    <source>
        <dbReference type="ARBA" id="ARBA00023239"/>
    </source>
</evidence>
<dbReference type="AlphaFoldDB" id="A0A9N8DVG8"/>
<dbReference type="Proteomes" id="UP001153069">
    <property type="component" value="Unassembled WGS sequence"/>
</dbReference>
<evidence type="ECO:0000256" key="1">
    <source>
        <dbReference type="ARBA" id="ARBA00001633"/>
    </source>
</evidence>
<feature type="signal peptide" evidence="9">
    <location>
        <begin position="1"/>
        <end position="22"/>
    </location>
</feature>
<evidence type="ECO:0000313" key="12">
    <source>
        <dbReference type="Proteomes" id="UP001153069"/>
    </source>
</evidence>
<reference evidence="11" key="1">
    <citation type="submission" date="2020-06" db="EMBL/GenBank/DDBJ databases">
        <authorList>
            <consortium name="Plant Systems Biology data submission"/>
        </authorList>
    </citation>
    <scope>NUCLEOTIDE SEQUENCE</scope>
    <source>
        <strain evidence="11">D6</strain>
    </source>
</reference>
<dbReference type="InterPro" id="IPR045186">
    <property type="entry name" value="Indole-3-glycerol_P_synth"/>
</dbReference>
<keyword evidence="12" id="KW-1185">Reference proteome</keyword>
<dbReference type="GO" id="GO:0000162">
    <property type="term" value="P:L-tryptophan biosynthetic process"/>
    <property type="evidence" value="ECO:0007669"/>
    <property type="project" value="UniProtKB-KW"/>
</dbReference>
<evidence type="ECO:0000256" key="4">
    <source>
        <dbReference type="ARBA" id="ARBA00022605"/>
    </source>
</evidence>
<evidence type="ECO:0000256" key="6">
    <source>
        <dbReference type="ARBA" id="ARBA00022822"/>
    </source>
</evidence>
<feature type="chain" id="PRO_5040366208" description="indole-3-glycerol-phosphate synthase" evidence="9">
    <location>
        <begin position="23"/>
        <end position="361"/>
    </location>
</feature>
<evidence type="ECO:0000256" key="9">
    <source>
        <dbReference type="SAM" id="SignalP"/>
    </source>
</evidence>
<dbReference type="SUPFAM" id="SSF51366">
    <property type="entry name" value="Ribulose-phoshate binding barrel"/>
    <property type="match status" value="1"/>
</dbReference>
<dbReference type="EMBL" id="CAICTM010000322">
    <property type="protein sequence ID" value="CAB9507869.1"/>
    <property type="molecule type" value="Genomic_DNA"/>
</dbReference>
<organism evidence="11 12">
    <name type="scientific">Seminavis robusta</name>
    <dbReference type="NCBI Taxonomy" id="568900"/>
    <lineage>
        <taxon>Eukaryota</taxon>
        <taxon>Sar</taxon>
        <taxon>Stramenopiles</taxon>
        <taxon>Ochrophyta</taxon>
        <taxon>Bacillariophyta</taxon>
        <taxon>Bacillariophyceae</taxon>
        <taxon>Bacillariophycidae</taxon>
        <taxon>Naviculales</taxon>
        <taxon>Naviculaceae</taxon>
        <taxon>Seminavis</taxon>
    </lineage>
</organism>
<feature type="domain" description="Indole-3-glycerol phosphate synthase" evidence="10">
    <location>
        <begin position="94"/>
        <end position="316"/>
    </location>
</feature>
<gene>
    <name evidence="11" type="ORF">SEMRO_323_G117350.1</name>
</gene>
<dbReference type="GO" id="GO:0004425">
    <property type="term" value="F:indole-3-glycerol-phosphate synthase activity"/>
    <property type="evidence" value="ECO:0007669"/>
    <property type="project" value="UniProtKB-EC"/>
</dbReference>
<dbReference type="GO" id="GO:0004640">
    <property type="term" value="F:phosphoribosylanthranilate isomerase activity"/>
    <property type="evidence" value="ECO:0007669"/>
    <property type="project" value="TreeGrafter"/>
</dbReference>
<evidence type="ECO:0000256" key="7">
    <source>
        <dbReference type="ARBA" id="ARBA00023141"/>
    </source>
</evidence>
<dbReference type="Pfam" id="PF00218">
    <property type="entry name" value="IGPS"/>
    <property type="match status" value="1"/>
</dbReference>
<dbReference type="EC" id="4.1.1.48" evidence="3"/>
<evidence type="ECO:0000256" key="3">
    <source>
        <dbReference type="ARBA" id="ARBA00012362"/>
    </source>
</evidence>
<name>A0A9N8DVG8_9STRA</name>